<dbReference type="InterPro" id="IPR029045">
    <property type="entry name" value="ClpP/crotonase-like_dom_sf"/>
</dbReference>
<dbReference type="PANTHER" id="PTHR43149:SF1">
    <property type="entry name" value="DELTA(3,5)-DELTA(2,4)-DIENOYL-COA ISOMERASE, MITOCHONDRIAL"/>
    <property type="match status" value="1"/>
</dbReference>
<dbReference type="CDD" id="cd06558">
    <property type="entry name" value="crotonase-like"/>
    <property type="match status" value="1"/>
</dbReference>
<evidence type="ECO:0000313" key="7">
    <source>
        <dbReference type="EMBL" id="MDM0045749.1"/>
    </source>
</evidence>
<keyword evidence="5" id="KW-0413">Isomerase</keyword>
<dbReference type="Gene3D" id="3.90.226.10">
    <property type="entry name" value="2-enoyl-CoA Hydratase, Chain A, domain 1"/>
    <property type="match status" value="1"/>
</dbReference>
<comment type="pathway">
    <text evidence="1">Lipid metabolism; fatty acid beta-oxidation.</text>
</comment>
<dbReference type="Pfam" id="PF00378">
    <property type="entry name" value="ECH_1"/>
    <property type="match status" value="1"/>
</dbReference>
<dbReference type="Gene3D" id="1.10.12.10">
    <property type="entry name" value="Lyase 2-enoyl-coa Hydratase, Chain A, domain 2"/>
    <property type="match status" value="1"/>
</dbReference>
<proteinExistence type="inferred from homology"/>
<evidence type="ECO:0000256" key="1">
    <source>
        <dbReference type="ARBA" id="ARBA00005005"/>
    </source>
</evidence>
<name>A0ABT7NCT2_9BURK</name>
<comment type="caution">
    <text evidence="7">The sequence shown here is derived from an EMBL/GenBank/DDBJ whole genome shotgun (WGS) entry which is preliminary data.</text>
</comment>
<keyword evidence="3" id="KW-0276">Fatty acid metabolism</keyword>
<dbReference type="InterPro" id="IPR018376">
    <property type="entry name" value="Enoyl-CoA_hyd/isom_CS"/>
</dbReference>
<evidence type="ECO:0000256" key="5">
    <source>
        <dbReference type="ARBA" id="ARBA00023235"/>
    </source>
</evidence>
<dbReference type="InterPro" id="IPR045002">
    <property type="entry name" value="Ech1-like"/>
</dbReference>
<dbReference type="NCBIfam" id="NF005699">
    <property type="entry name" value="PRK07509.1"/>
    <property type="match status" value="1"/>
</dbReference>
<dbReference type="Proteomes" id="UP001174908">
    <property type="component" value="Unassembled WGS sequence"/>
</dbReference>
<dbReference type="RefSeq" id="WP_286660862.1">
    <property type="nucleotide sequence ID" value="NZ_JASZYV010000003.1"/>
</dbReference>
<sequence>MTNTTPRIEHIRHANGVVELQLARPDKMNALDPAMFEALVDAGEGLKRDGDVRAVVIGGQGKAFCAGLDMQSFDRMAGGDGSGSELLGKGAASDILARTHGISNVAQYVAMVWREVPVPVIAALHGVAFGGGLQVALGADIRLVAHGTRMSVMEVKWGLVPDMGGMVLMRELLRDDVMRELTYTGRIVEAEEAVRIGLATRLSDDPRSEALRLAAEIAGKSPDAIRGGKRLLNASASMDAASLLLRESVEQKALMGSANQSEAVRANMEKRAPQFVSAMPAP</sequence>
<evidence type="ECO:0000256" key="6">
    <source>
        <dbReference type="RuleBase" id="RU003707"/>
    </source>
</evidence>
<dbReference type="EMBL" id="JASZYV010000003">
    <property type="protein sequence ID" value="MDM0045749.1"/>
    <property type="molecule type" value="Genomic_DNA"/>
</dbReference>
<evidence type="ECO:0000256" key="4">
    <source>
        <dbReference type="ARBA" id="ARBA00023098"/>
    </source>
</evidence>
<keyword evidence="8" id="KW-1185">Reference proteome</keyword>
<protein>
    <submittedName>
        <fullName evidence="7">Crotonase/enoyl-CoA hydratase family protein</fullName>
    </submittedName>
</protein>
<accession>A0ABT7NCT2</accession>
<dbReference type="PANTHER" id="PTHR43149">
    <property type="entry name" value="ENOYL-COA HYDRATASE"/>
    <property type="match status" value="1"/>
</dbReference>
<organism evidence="7 8">
    <name type="scientific">Variovorax dokdonensis</name>
    <dbReference type="NCBI Taxonomy" id="344883"/>
    <lineage>
        <taxon>Bacteria</taxon>
        <taxon>Pseudomonadati</taxon>
        <taxon>Pseudomonadota</taxon>
        <taxon>Betaproteobacteria</taxon>
        <taxon>Burkholderiales</taxon>
        <taxon>Comamonadaceae</taxon>
        <taxon>Variovorax</taxon>
    </lineage>
</organism>
<evidence type="ECO:0000256" key="3">
    <source>
        <dbReference type="ARBA" id="ARBA00022832"/>
    </source>
</evidence>
<evidence type="ECO:0000313" key="8">
    <source>
        <dbReference type="Proteomes" id="UP001174908"/>
    </source>
</evidence>
<dbReference type="PROSITE" id="PS00166">
    <property type="entry name" value="ENOYL_COA_HYDRATASE"/>
    <property type="match status" value="1"/>
</dbReference>
<evidence type="ECO:0000256" key="2">
    <source>
        <dbReference type="ARBA" id="ARBA00005254"/>
    </source>
</evidence>
<dbReference type="SUPFAM" id="SSF52096">
    <property type="entry name" value="ClpP/crotonase"/>
    <property type="match status" value="1"/>
</dbReference>
<dbReference type="InterPro" id="IPR014748">
    <property type="entry name" value="Enoyl-CoA_hydra_C"/>
</dbReference>
<comment type="similarity">
    <text evidence="2 6">Belongs to the enoyl-CoA hydratase/isomerase family.</text>
</comment>
<dbReference type="InterPro" id="IPR001753">
    <property type="entry name" value="Enoyl-CoA_hydra/iso"/>
</dbReference>
<reference evidence="7" key="1">
    <citation type="submission" date="2023-06" db="EMBL/GenBank/DDBJ databases">
        <authorList>
            <person name="Jiang Y."/>
            <person name="Liu Q."/>
        </authorList>
    </citation>
    <scope>NUCLEOTIDE SEQUENCE</scope>
    <source>
        <strain evidence="7">CGMCC 1.12089</strain>
    </source>
</reference>
<keyword evidence="4" id="KW-0443">Lipid metabolism</keyword>
<gene>
    <name evidence="7" type="ORF">QTH91_14765</name>
</gene>